<accession>A0A2U1L7L5</accession>
<reference evidence="2 3" key="1">
    <citation type="journal article" date="2018" name="Mol. Plant">
        <title>The genome of Artemisia annua provides insight into the evolution of Asteraceae family and artemisinin biosynthesis.</title>
        <authorList>
            <person name="Shen Q."/>
            <person name="Zhang L."/>
            <person name="Liao Z."/>
            <person name="Wang S."/>
            <person name="Yan T."/>
            <person name="Shi P."/>
            <person name="Liu M."/>
            <person name="Fu X."/>
            <person name="Pan Q."/>
            <person name="Wang Y."/>
            <person name="Lv Z."/>
            <person name="Lu X."/>
            <person name="Zhang F."/>
            <person name="Jiang W."/>
            <person name="Ma Y."/>
            <person name="Chen M."/>
            <person name="Hao X."/>
            <person name="Li L."/>
            <person name="Tang Y."/>
            <person name="Lv G."/>
            <person name="Zhou Y."/>
            <person name="Sun X."/>
            <person name="Brodelius P.E."/>
            <person name="Rose J.K.C."/>
            <person name="Tang K."/>
        </authorList>
    </citation>
    <scope>NUCLEOTIDE SEQUENCE [LARGE SCALE GENOMIC DNA]</scope>
    <source>
        <strain evidence="3">cv. Huhao1</strain>
        <tissue evidence="2">Leaf</tissue>
    </source>
</reference>
<protein>
    <submittedName>
        <fullName evidence="2">Uncharacterized protein</fullName>
    </submittedName>
</protein>
<dbReference type="PANTHER" id="PTHR45786">
    <property type="entry name" value="DNA BINDING PROTEIN-LIKE"/>
    <property type="match status" value="1"/>
</dbReference>
<name>A0A2U1L7L5_ARTAN</name>
<dbReference type="EMBL" id="PKPP01011020">
    <property type="protein sequence ID" value="PWA44951.1"/>
    <property type="molecule type" value="Genomic_DNA"/>
</dbReference>
<dbReference type="AlphaFoldDB" id="A0A2U1L7L5"/>
<keyword evidence="3" id="KW-1185">Reference proteome</keyword>
<organism evidence="2 3">
    <name type="scientific">Artemisia annua</name>
    <name type="common">Sweet wormwood</name>
    <dbReference type="NCBI Taxonomy" id="35608"/>
    <lineage>
        <taxon>Eukaryota</taxon>
        <taxon>Viridiplantae</taxon>
        <taxon>Streptophyta</taxon>
        <taxon>Embryophyta</taxon>
        <taxon>Tracheophyta</taxon>
        <taxon>Spermatophyta</taxon>
        <taxon>Magnoliopsida</taxon>
        <taxon>eudicotyledons</taxon>
        <taxon>Gunneridae</taxon>
        <taxon>Pentapetalae</taxon>
        <taxon>asterids</taxon>
        <taxon>campanulids</taxon>
        <taxon>Asterales</taxon>
        <taxon>Asteraceae</taxon>
        <taxon>Asteroideae</taxon>
        <taxon>Anthemideae</taxon>
        <taxon>Artemisiinae</taxon>
        <taxon>Artemisia</taxon>
    </lineage>
</organism>
<evidence type="ECO:0000256" key="1">
    <source>
        <dbReference type="SAM" id="MobiDB-lite"/>
    </source>
</evidence>
<dbReference type="PANTHER" id="PTHR45786:SF74">
    <property type="entry name" value="ATP-DEPENDENT DNA HELICASE"/>
    <property type="match status" value="1"/>
</dbReference>
<evidence type="ECO:0000313" key="2">
    <source>
        <dbReference type="EMBL" id="PWA44951.1"/>
    </source>
</evidence>
<gene>
    <name evidence="2" type="ORF">CTI12_AA521570</name>
</gene>
<sequence length="234" mass="26668">MFCFTSFGARIDHSVNNGRAPYTFRISGQNYHLLGSLLPEVGVQPKYCQLYFFDTDNEVRYRMNAFINNEESEIDERIVASLIDMLNQSSSVAMAFRMARDWCNSHNSNNFQLRLLGKRSSSRQYNAPTVAEVAALITNDFGEGISIRDIIMIEYVKEKYGYSWLESDEMSDEMFEDLCRFAKEEEVIKDTNSKGKEVDASHAQPVSTLGNKSPKPSKMDTNVVLGLLAAKWFM</sequence>
<proteinExistence type="predicted"/>
<feature type="region of interest" description="Disordered" evidence="1">
    <location>
        <begin position="191"/>
        <end position="217"/>
    </location>
</feature>
<feature type="compositionally biased region" description="Basic and acidic residues" evidence="1">
    <location>
        <begin position="191"/>
        <end position="200"/>
    </location>
</feature>
<comment type="caution">
    <text evidence="2">The sequence shown here is derived from an EMBL/GenBank/DDBJ whole genome shotgun (WGS) entry which is preliminary data.</text>
</comment>
<evidence type="ECO:0000313" key="3">
    <source>
        <dbReference type="Proteomes" id="UP000245207"/>
    </source>
</evidence>
<dbReference type="STRING" id="35608.A0A2U1L7L5"/>
<dbReference type="OrthoDB" id="1928976at2759"/>
<dbReference type="Proteomes" id="UP000245207">
    <property type="component" value="Unassembled WGS sequence"/>
</dbReference>